<dbReference type="AlphaFoldDB" id="A0A5C3QG41"/>
<protein>
    <submittedName>
        <fullName evidence="2">Uncharacterized protein</fullName>
    </submittedName>
</protein>
<proteinExistence type="predicted"/>
<reference evidence="2 3" key="1">
    <citation type="journal article" date="2019" name="Nat. Ecol. Evol.">
        <title>Megaphylogeny resolves global patterns of mushroom evolution.</title>
        <authorList>
            <person name="Varga T."/>
            <person name="Krizsan K."/>
            <person name="Foldi C."/>
            <person name="Dima B."/>
            <person name="Sanchez-Garcia M."/>
            <person name="Sanchez-Ramirez S."/>
            <person name="Szollosi G.J."/>
            <person name="Szarkandi J.G."/>
            <person name="Papp V."/>
            <person name="Albert L."/>
            <person name="Andreopoulos W."/>
            <person name="Angelini C."/>
            <person name="Antonin V."/>
            <person name="Barry K.W."/>
            <person name="Bougher N.L."/>
            <person name="Buchanan P."/>
            <person name="Buyck B."/>
            <person name="Bense V."/>
            <person name="Catcheside P."/>
            <person name="Chovatia M."/>
            <person name="Cooper J."/>
            <person name="Damon W."/>
            <person name="Desjardin D."/>
            <person name="Finy P."/>
            <person name="Geml J."/>
            <person name="Haridas S."/>
            <person name="Hughes K."/>
            <person name="Justo A."/>
            <person name="Karasinski D."/>
            <person name="Kautmanova I."/>
            <person name="Kiss B."/>
            <person name="Kocsube S."/>
            <person name="Kotiranta H."/>
            <person name="LaButti K.M."/>
            <person name="Lechner B.E."/>
            <person name="Liimatainen K."/>
            <person name="Lipzen A."/>
            <person name="Lukacs Z."/>
            <person name="Mihaltcheva S."/>
            <person name="Morgado L.N."/>
            <person name="Niskanen T."/>
            <person name="Noordeloos M.E."/>
            <person name="Ohm R.A."/>
            <person name="Ortiz-Santana B."/>
            <person name="Ovrebo C."/>
            <person name="Racz N."/>
            <person name="Riley R."/>
            <person name="Savchenko A."/>
            <person name="Shiryaev A."/>
            <person name="Soop K."/>
            <person name="Spirin V."/>
            <person name="Szebenyi C."/>
            <person name="Tomsovsky M."/>
            <person name="Tulloss R.E."/>
            <person name="Uehling J."/>
            <person name="Grigoriev I.V."/>
            <person name="Vagvolgyi C."/>
            <person name="Papp T."/>
            <person name="Martin F.M."/>
            <person name="Miettinen O."/>
            <person name="Hibbett D.S."/>
            <person name="Nagy L.G."/>
        </authorList>
    </citation>
    <scope>NUCLEOTIDE SEQUENCE [LARGE SCALE GENOMIC DNA]</scope>
    <source>
        <strain evidence="2 3">CBS 309.79</strain>
    </source>
</reference>
<gene>
    <name evidence="2" type="ORF">BDV98DRAFT_478647</name>
</gene>
<name>A0A5C3QG41_9AGAR</name>
<dbReference type="Proteomes" id="UP000305067">
    <property type="component" value="Unassembled WGS sequence"/>
</dbReference>
<keyword evidence="3" id="KW-1185">Reference proteome</keyword>
<dbReference type="STRING" id="1884261.A0A5C3QG41"/>
<dbReference type="OrthoDB" id="3236053at2759"/>
<feature type="region of interest" description="Disordered" evidence="1">
    <location>
        <begin position="1"/>
        <end position="21"/>
    </location>
</feature>
<dbReference type="EMBL" id="ML178826">
    <property type="protein sequence ID" value="TFL01053.1"/>
    <property type="molecule type" value="Genomic_DNA"/>
</dbReference>
<feature type="non-terminal residue" evidence="2">
    <location>
        <position position="1"/>
    </location>
</feature>
<feature type="non-terminal residue" evidence="2">
    <location>
        <position position="61"/>
    </location>
</feature>
<evidence type="ECO:0000313" key="3">
    <source>
        <dbReference type="Proteomes" id="UP000305067"/>
    </source>
</evidence>
<evidence type="ECO:0000256" key="1">
    <source>
        <dbReference type="SAM" id="MobiDB-lite"/>
    </source>
</evidence>
<sequence length="61" mass="6795">PPATSILGTKGPLRFRPHGTTQKPHVVLRRVEVADYNSDGEDNGTLVYFSIFALKRIECKP</sequence>
<evidence type="ECO:0000313" key="2">
    <source>
        <dbReference type="EMBL" id="TFL01053.1"/>
    </source>
</evidence>
<organism evidence="2 3">
    <name type="scientific">Pterulicium gracile</name>
    <dbReference type="NCBI Taxonomy" id="1884261"/>
    <lineage>
        <taxon>Eukaryota</taxon>
        <taxon>Fungi</taxon>
        <taxon>Dikarya</taxon>
        <taxon>Basidiomycota</taxon>
        <taxon>Agaricomycotina</taxon>
        <taxon>Agaricomycetes</taxon>
        <taxon>Agaricomycetidae</taxon>
        <taxon>Agaricales</taxon>
        <taxon>Pleurotineae</taxon>
        <taxon>Pterulaceae</taxon>
        <taxon>Pterulicium</taxon>
    </lineage>
</organism>
<accession>A0A5C3QG41</accession>